<dbReference type="GO" id="GO:0000776">
    <property type="term" value="C:kinetochore"/>
    <property type="evidence" value="ECO:0007669"/>
    <property type="project" value="TreeGrafter"/>
</dbReference>
<evidence type="ECO:0000256" key="9">
    <source>
        <dbReference type="SAM" id="Coils"/>
    </source>
</evidence>
<feature type="region of interest" description="Disordered" evidence="10">
    <location>
        <begin position="788"/>
        <end position="807"/>
    </location>
</feature>
<accession>A0A6G1PWX0</accession>
<dbReference type="Proteomes" id="UP000503349">
    <property type="component" value="Chromosome 10"/>
</dbReference>
<reference evidence="11 12" key="1">
    <citation type="submission" date="2019-02" db="EMBL/GenBank/DDBJ databases">
        <title>Opniocepnalus argus genome.</title>
        <authorList>
            <person name="Zhou C."/>
            <person name="Xiao S."/>
        </authorList>
    </citation>
    <scope>NUCLEOTIDE SEQUENCE [LARGE SCALE GENOMIC DNA]</scope>
    <source>
        <strain evidence="11">OARG1902GOOAL</strain>
        <tissue evidence="11">Muscle</tissue>
    </source>
</reference>
<feature type="region of interest" description="Disordered" evidence="10">
    <location>
        <begin position="693"/>
        <end position="773"/>
    </location>
</feature>
<feature type="coiled-coil region" evidence="9">
    <location>
        <begin position="39"/>
        <end position="66"/>
    </location>
</feature>
<proteinExistence type="inferred from homology"/>
<evidence type="ECO:0000256" key="1">
    <source>
        <dbReference type="ARBA" id="ARBA00004584"/>
    </source>
</evidence>
<feature type="region of interest" description="Disordered" evidence="10">
    <location>
        <begin position="594"/>
        <end position="621"/>
    </location>
</feature>
<evidence type="ECO:0000256" key="6">
    <source>
        <dbReference type="ARBA" id="ARBA00023054"/>
    </source>
</evidence>
<dbReference type="EMBL" id="CM015721">
    <property type="protein sequence ID" value="KAF3694478.1"/>
    <property type="molecule type" value="Genomic_DNA"/>
</dbReference>
<evidence type="ECO:0000256" key="3">
    <source>
        <dbReference type="ARBA" id="ARBA00022454"/>
    </source>
</evidence>
<gene>
    <name evidence="11" type="ORF">EXN66_Car010154</name>
</gene>
<comment type="similarity">
    <text evidence="2">Belongs to the shugoshin family.</text>
</comment>
<feature type="compositionally biased region" description="Basic and acidic residues" evidence="10">
    <location>
        <begin position="203"/>
        <end position="214"/>
    </location>
</feature>
<keyword evidence="12" id="KW-1185">Reference proteome</keyword>
<evidence type="ECO:0000313" key="11">
    <source>
        <dbReference type="EMBL" id="KAF3694478.1"/>
    </source>
</evidence>
<dbReference type="AlphaFoldDB" id="A0A6G1PWX0"/>
<dbReference type="PANTHER" id="PTHR21577">
    <property type="entry name" value="SHUGOSHIN"/>
    <property type="match status" value="1"/>
</dbReference>
<protein>
    <submittedName>
        <fullName evidence="11">Shugoshin 2</fullName>
    </submittedName>
</protein>
<feature type="compositionally biased region" description="Polar residues" evidence="10">
    <location>
        <begin position="746"/>
        <end position="762"/>
    </location>
</feature>
<evidence type="ECO:0000256" key="4">
    <source>
        <dbReference type="ARBA" id="ARBA00022618"/>
    </source>
</evidence>
<evidence type="ECO:0000256" key="10">
    <source>
        <dbReference type="SAM" id="MobiDB-lite"/>
    </source>
</evidence>
<comment type="subcellular location">
    <subcellularLocation>
        <location evidence="1">Chromosome</location>
        <location evidence="1">Centromere</location>
    </subcellularLocation>
</comment>
<feature type="compositionally biased region" description="Basic and acidic residues" evidence="10">
    <location>
        <begin position="723"/>
        <end position="743"/>
    </location>
</feature>
<reference evidence="12" key="2">
    <citation type="submission" date="2019-02" db="EMBL/GenBank/DDBJ databases">
        <title>Opniocepnalus argus Var Kimnra genome.</title>
        <authorList>
            <person name="Zhou C."/>
            <person name="Xiao S."/>
        </authorList>
    </citation>
    <scope>NUCLEOTIDE SEQUENCE [LARGE SCALE GENOMIC DNA]</scope>
</reference>
<feature type="compositionally biased region" description="Polar residues" evidence="10">
    <location>
        <begin position="526"/>
        <end position="536"/>
    </location>
</feature>
<keyword evidence="5" id="KW-0159">Chromosome partition</keyword>
<dbReference type="PANTHER" id="PTHR21577:SF3">
    <property type="entry name" value="SHUGOSHIN 1-RELATED"/>
    <property type="match status" value="1"/>
</dbReference>
<keyword evidence="3" id="KW-0158">Chromosome</keyword>
<feature type="compositionally biased region" description="Low complexity" evidence="10">
    <location>
        <begin position="320"/>
        <end position="332"/>
    </location>
</feature>
<evidence type="ECO:0000313" key="12">
    <source>
        <dbReference type="Proteomes" id="UP000503349"/>
    </source>
</evidence>
<feature type="compositionally biased region" description="Basic and acidic residues" evidence="10">
    <location>
        <begin position="599"/>
        <end position="614"/>
    </location>
</feature>
<feature type="region of interest" description="Disordered" evidence="10">
    <location>
        <begin position="299"/>
        <end position="344"/>
    </location>
</feature>
<keyword evidence="6 9" id="KW-0175">Coiled coil</keyword>
<evidence type="ECO:0000256" key="7">
    <source>
        <dbReference type="ARBA" id="ARBA00023306"/>
    </source>
</evidence>
<evidence type="ECO:0000256" key="5">
    <source>
        <dbReference type="ARBA" id="ARBA00022829"/>
    </source>
</evidence>
<dbReference type="Gene3D" id="1.20.5.730">
    <property type="entry name" value="Single helix bin"/>
    <property type="match status" value="1"/>
</dbReference>
<feature type="region of interest" description="Disordered" evidence="10">
    <location>
        <begin position="927"/>
        <end position="947"/>
    </location>
</feature>
<dbReference type="GO" id="GO:0051301">
    <property type="term" value="P:cell division"/>
    <property type="evidence" value="ECO:0007669"/>
    <property type="project" value="UniProtKB-KW"/>
</dbReference>
<keyword evidence="4" id="KW-0132">Cell division</keyword>
<sequence length="947" mass="105866">MLPVKPLKALKQTSAAASKIKNKILNTSSFFKISLKTNNKALALALEAQKERSRQLEKEIVYLQKQVEALCFDLATRKYKDRKMVLILKSLHSNTLQHFDMVADLFSDSDLFKPTEDNRSLFGDTKEGPALSSISHFGLTEQVPPQPEVVLCPNKNKPVDLPTKNLDENFFSIQSGPVTTTDISDEKREANKRHSSQHIETIQTERSRPSSSLRDKVDRMSMMFSQSGFDMMSAPCPQNAQTSTCERSTHPLNEEVSSPCASVLANEPENWNKQEKTVLLNTTMEMTLSDATEIVTVETRAKKPGRCGKRKDKNNKEGHSGSNGKNSGVSKMSKFHSGSTDDVLQTDDAMTEEIKNQEDMKPQSSKILCRNDITSRIPKLITAKAGVNQKTAKNKFISRDQGKSPDTVTDVDDCFTDPELRLFKARENVKLPPENDTAGESLSKITCRRSRTRGRRMSPVTRKTFVKSPHYESEDNQPKLEELYHEVGNLEKPVVFESQELPEEFLFCADQVSHPESDDRVRRLSSKGSEMANSGGTHKPKCRGTFVVSVASDRTSSNSVTPEKGATEQDFLSSAGADCDAEQPSTFMDASDVLQHSESNPRRHSDETFEDTHGSGKRPWVATQHSGTFELQVNSSNNHDERLLYQDGCSDTEFQKTKKARREEKSRSIKKKALQEEECGDLLYDKKKKKRRSCRNKGFRSDGESPHVQEPSDPSRLCGIEADTNREQSEDVQDGDSHSDIKFSYDSGSTRSVSSMDLNSKQQGKKFNPHTRNESRNLRETFVVYKPQDGVFSPNGTKTSDVSDAHHHSDEAVHQNLGDLLMDEVPPWLAVDVSLANTETGSLLTSPTRETRSGLAVTQMSASPAGRVLTSLTNTMTASDSEHRGRTRRGHCVVSYKEPPLNSKIRRGDKFTDSMFLSSPVFKDGKKKKRLKKTVKEPTMEGSVLVE</sequence>
<dbReference type="GO" id="GO:0007059">
    <property type="term" value="P:chromosome segregation"/>
    <property type="evidence" value="ECO:0007669"/>
    <property type="project" value="UniProtKB-KW"/>
</dbReference>
<dbReference type="GO" id="GO:0051177">
    <property type="term" value="P:meiotic sister chromatid cohesion"/>
    <property type="evidence" value="ECO:0007669"/>
    <property type="project" value="TreeGrafter"/>
</dbReference>
<feature type="region of interest" description="Disordered" evidence="10">
    <location>
        <begin position="177"/>
        <end position="214"/>
    </location>
</feature>
<evidence type="ECO:0000256" key="2">
    <source>
        <dbReference type="ARBA" id="ARBA00010845"/>
    </source>
</evidence>
<name>A0A6G1PWX0_CHAAH</name>
<keyword evidence="8" id="KW-0137">Centromere</keyword>
<keyword evidence="7" id="KW-0131">Cell cycle</keyword>
<evidence type="ECO:0000256" key="8">
    <source>
        <dbReference type="ARBA" id="ARBA00023328"/>
    </source>
</evidence>
<feature type="region of interest" description="Disordered" evidence="10">
    <location>
        <begin position="516"/>
        <end position="544"/>
    </location>
</feature>
<dbReference type="InterPro" id="IPR038889">
    <property type="entry name" value="Shugoshin1/2"/>
</dbReference>
<organism evidence="11 12">
    <name type="scientific">Channa argus</name>
    <name type="common">Northern snakehead</name>
    <name type="synonym">Ophicephalus argus</name>
    <dbReference type="NCBI Taxonomy" id="215402"/>
    <lineage>
        <taxon>Eukaryota</taxon>
        <taxon>Metazoa</taxon>
        <taxon>Chordata</taxon>
        <taxon>Craniata</taxon>
        <taxon>Vertebrata</taxon>
        <taxon>Euteleostomi</taxon>
        <taxon>Actinopterygii</taxon>
        <taxon>Neopterygii</taxon>
        <taxon>Teleostei</taxon>
        <taxon>Neoteleostei</taxon>
        <taxon>Acanthomorphata</taxon>
        <taxon>Anabantaria</taxon>
        <taxon>Anabantiformes</taxon>
        <taxon>Channoidei</taxon>
        <taxon>Channidae</taxon>
        <taxon>Channa</taxon>
    </lineage>
</organism>
<feature type="compositionally biased region" description="Basic residues" evidence="10">
    <location>
        <begin position="302"/>
        <end position="313"/>
    </location>
</feature>